<dbReference type="RefSeq" id="WP_191846375.1">
    <property type="nucleotide sequence ID" value="NZ_BMUO01000003.1"/>
</dbReference>
<comment type="caution">
    <text evidence="2">The sequence shown here is derived from an EMBL/GenBank/DDBJ whole genome shotgun (WGS) entry which is preliminary data.</text>
</comment>
<dbReference type="EMBL" id="JAYXNZ010000002">
    <property type="protein sequence ID" value="MEC7056042.1"/>
    <property type="molecule type" value="Genomic_DNA"/>
</dbReference>
<reference evidence="2 3" key="1">
    <citation type="submission" date="2024-01" db="EMBL/GenBank/DDBJ databases">
        <title>Genome analysis.</title>
        <authorList>
            <person name="Zhang K."/>
        </authorList>
    </citation>
    <scope>NUCLEOTIDE SEQUENCE [LARGE SCALE GENOMIC DNA]</scope>
    <source>
        <strain evidence="2 3">CGMCC 4.1753</strain>
    </source>
</reference>
<keyword evidence="3" id="KW-1185">Reference proteome</keyword>
<gene>
    <name evidence="2" type="ORF">RFN57_27705</name>
</gene>
<feature type="region of interest" description="Disordered" evidence="1">
    <location>
        <begin position="1"/>
        <end position="68"/>
    </location>
</feature>
<feature type="compositionally biased region" description="Basic and acidic residues" evidence="1">
    <location>
        <begin position="37"/>
        <end position="57"/>
    </location>
</feature>
<protein>
    <submittedName>
        <fullName evidence="2">Uncharacterized protein</fullName>
    </submittedName>
</protein>
<name>A0ABU6M2N1_9ACTN</name>
<evidence type="ECO:0000313" key="2">
    <source>
        <dbReference type="EMBL" id="MEC7056042.1"/>
    </source>
</evidence>
<evidence type="ECO:0000256" key="1">
    <source>
        <dbReference type="SAM" id="MobiDB-lite"/>
    </source>
</evidence>
<sequence>MTAIEQLPTRVMSEPYNCHLRAGPSRPEPAAPVRSGEIPEPRGPDRSEPRATDRAERSPQAGALTNCVVDPMGLDGVAGAEDLDGVEGVIGGEQ</sequence>
<dbReference type="Proteomes" id="UP001353952">
    <property type="component" value="Unassembled WGS sequence"/>
</dbReference>
<organism evidence="2 3">
    <name type="scientific">Streptomyces violaceochromogenes</name>
    <dbReference type="NCBI Taxonomy" id="67377"/>
    <lineage>
        <taxon>Bacteria</taxon>
        <taxon>Bacillati</taxon>
        <taxon>Actinomycetota</taxon>
        <taxon>Actinomycetes</taxon>
        <taxon>Kitasatosporales</taxon>
        <taxon>Streptomycetaceae</taxon>
        <taxon>Streptomyces</taxon>
    </lineage>
</organism>
<proteinExistence type="predicted"/>
<evidence type="ECO:0000313" key="3">
    <source>
        <dbReference type="Proteomes" id="UP001353952"/>
    </source>
</evidence>
<accession>A0ABU6M2N1</accession>